<dbReference type="SUPFAM" id="SSF69304">
    <property type="entry name" value="Tricorn protease N-terminal domain"/>
    <property type="match status" value="1"/>
</dbReference>
<gene>
    <name evidence="1" type="ORF">CCAX7_56060</name>
</gene>
<dbReference type="Proteomes" id="UP000287394">
    <property type="component" value="Chromosome"/>
</dbReference>
<dbReference type="KEGG" id="ccot:CCAX7_56060"/>
<dbReference type="AlphaFoldDB" id="A0A402D0N1"/>
<dbReference type="InterPro" id="IPR011042">
    <property type="entry name" value="6-blade_b-propeller_TolB-like"/>
</dbReference>
<keyword evidence="2" id="KW-1185">Reference proteome</keyword>
<proteinExistence type="predicted"/>
<reference evidence="1 2" key="1">
    <citation type="journal article" date="2019" name="Int. J. Syst. Evol. Microbiol.">
        <title>Capsulimonas corticalis gen. nov., sp. nov., an aerobic capsulated bacterium, of a novel bacterial order, Capsulimonadales ord. nov., of the class Armatimonadia of the phylum Armatimonadetes.</title>
        <authorList>
            <person name="Li J."/>
            <person name="Kudo C."/>
            <person name="Tonouchi A."/>
        </authorList>
    </citation>
    <scope>NUCLEOTIDE SEQUENCE [LARGE SCALE GENOMIC DNA]</scope>
    <source>
        <strain evidence="1 2">AX-7</strain>
    </source>
</reference>
<protein>
    <submittedName>
        <fullName evidence="1">Uncharacterized protein</fullName>
    </submittedName>
</protein>
<organism evidence="1 2">
    <name type="scientific">Capsulimonas corticalis</name>
    <dbReference type="NCBI Taxonomy" id="2219043"/>
    <lineage>
        <taxon>Bacteria</taxon>
        <taxon>Bacillati</taxon>
        <taxon>Armatimonadota</taxon>
        <taxon>Armatimonadia</taxon>
        <taxon>Capsulimonadales</taxon>
        <taxon>Capsulimonadaceae</taxon>
        <taxon>Capsulimonas</taxon>
    </lineage>
</organism>
<dbReference type="Gene3D" id="2.120.10.30">
    <property type="entry name" value="TolB, C-terminal domain"/>
    <property type="match status" value="1"/>
</dbReference>
<evidence type="ECO:0000313" key="1">
    <source>
        <dbReference type="EMBL" id="BDI33555.1"/>
    </source>
</evidence>
<dbReference type="EMBL" id="AP025739">
    <property type="protein sequence ID" value="BDI33555.1"/>
    <property type="molecule type" value="Genomic_DNA"/>
</dbReference>
<sequence length="302" mass="34033">MNVCSVTNPWLSNHQLLHSDAQGVPRCYDLTTRTDLPVRSLEKFTRPDQAMDVEFFSASPRGGWVMSDEGDGEEFRPVNVDGRVAMSSPAFEGSWAFWCAGGHRWLQIYTPKQPRDAGRRAILHDALTPRRRWPEFALPRAMARLDILRVVTPEKIVAWKPEVTLGAAGNARYQRETMAYRLPNTLVRVRRSRVQEISVWSLKHAAPLRHWTVTLPANVGAIAVSPRGDRIAWVLNAPSLSQHGLRLARAALWVSALDGRDLRGLGVVELRADAQYPKMDWSPNGKKLSYVKNDALWVTAVR</sequence>
<accession>A0A402D0N1</accession>
<evidence type="ECO:0000313" key="2">
    <source>
        <dbReference type="Proteomes" id="UP000287394"/>
    </source>
</evidence>
<name>A0A402D0N1_9BACT</name>